<dbReference type="KEGG" id="cti:RALTA_A1949"/>
<dbReference type="HOGENOM" id="CLU_2681516_0_0_4"/>
<gene>
    <name evidence="2" type="ordered locus">RALTA_A1949</name>
</gene>
<accession>B3R1P2</accession>
<dbReference type="Proteomes" id="UP000001692">
    <property type="component" value="Chromosome 1"/>
</dbReference>
<dbReference type="AlphaFoldDB" id="B3R1P2"/>
<name>B3R1P2_CUPTR</name>
<keyword evidence="3" id="KW-1185">Reference proteome</keyword>
<evidence type="ECO:0000313" key="2">
    <source>
        <dbReference type="EMBL" id="CAQ69890.1"/>
    </source>
</evidence>
<feature type="region of interest" description="Disordered" evidence="1">
    <location>
        <begin position="51"/>
        <end position="74"/>
    </location>
</feature>
<sequence length="74" mass="8595">MVLLLIVPKQAPAQSPGQLGIERRSRERFNDVGRSSGELWGMTLRKLHARPSCRQPHRASAWHMRMRRTDHPQN</sequence>
<reference evidence="2 3" key="1">
    <citation type="journal article" date="2008" name="Genome Res.">
        <title>Genome sequence of the beta-rhizobium Cupriavidus taiwanensis and comparative genomics of rhizobia.</title>
        <authorList>
            <person name="Amadou C."/>
            <person name="Pascal G."/>
            <person name="Mangenot S."/>
            <person name="Glew M."/>
            <person name="Bontemps C."/>
            <person name="Capela D."/>
            <person name="Carrere S."/>
            <person name="Cruveiller S."/>
            <person name="Dossat C."/>
            <person name="Lajus A."/>
            <person name="Marchetti M."/>
            <person name="Poinsot V."/>
            <person name="Rouy Z."/>
            <person name="Servin B."/>
            <person name="Saad M."/>
            <person name="Schenowitz C."/>
            <person name="Barbe V."/>
            <person name="Batut J."/>
            <person name="Medigue C."/>
            <person name="Masson-Boivin C."/>
        </authorList>
    </citation>
    <scope>NUCLEOTIDE SEQUENCE [LARGE SCALE GENOMIC DNA]</scope>
    <source>
        <strain evidence="3">DSM 17343 / BCRC 17206 / CCUG 44338 / CIP 107171 / LMG 19424 / R1</strain>
    </source>
</reference>
<proteinExistence type="predicted"/>
<dbReference type="EMBL" id="CU633749">
    <property type="protein sequence ID" value="CAQ69890.1"/>
    <property type="molecule type" value="Genomic_DNA"/>
</dbReference>
<protein>
    <submittedName>
        <fullName evidence="2">Uncharacterized protein</fullName>
    </submittedName>
</protein>
<evidence type="ECO:0000256" key="1">
    <source>
        <dbReference type="SAM" id="MobiDB-lite"/>
    </source>
</evidence>
<evidence type="ECO:0000313" key="3">
    <source>
        <dbReference type="Proteomes" id="UP000001692"/>
    </source>
</evidence>
<organism evidence="2 3">
    <name type="scientific">Cupriavidus taiwanensis (strain DSM 17343 / BCRC 17206 / CCUG 44338 / CIP 107171 / LMG 19424 / R1)</name>
    <name type="common">Ralstonia taiwanensis (strain LMG 19424)</name>
    <dbReference type="NCBI Taxonomy" id="977880"/>
    <lineage>
        <taxon>Bacteria</taxon>
        <taxon>Pseudomonadati</taxon>
        <taxon>Pseudomonadota</taxon>
        <taxon>Betaproteobacteria</taxon>
        <taxon>Burkholderiales</taxon>
        <taxon>Burkholderiaceae</taxon>
        <taxon>Cupriavidus</taxon>
    </lineage>
</organism>